<feature type="transmembrane region" description="Helical" evidence="9">
    <location>
        <begin position="107"/>
        <end position="126"/>
    </location>
</feature>
<dbReference type="EC" id="2.7.13.3" evidence="2"/>
<dbReference type="EMBL" id="CP163445">
    <property type="protein sequence ID" value="XDQ81695.1"/>
    <property type="molecule type" value="Genomic_DNA"/>
</dbReference>
<reference evidence="11" key="1">
    <citation type="submission" date="2024-07" db="EMBL/GenBank/DDBJ databases">
        <authorList>
            <person name="Yu S.T."/>
        </authorList>
    </citation>
    <scope>NUCLEOTIDE SEQUENCE</scope>
    <source>
        <strain evidence="11">Y1</strain>
    </source>
</reference>
<dbReference type="Pfam" id="PF13796">
    <property type="entry name" value="Sensor"/>
    <property type="match status" value="1"/>
</dbReference>
<dbReference type="SMART" id="SM00387">
    <property type="entry name" value="HATPase_c"/>
    <property type="match status" value="1"/>
</dbReference>
<dbReference type="InterPro" id="IPR003594">
    <property type="entry name" value="HATPase_dom"/>
</dbReference>
<accession>A0AB39TR73</accession>
<dbReference type="Gene3D" id="1.20.5.1930">
    <property type="match status" value="1"/>
</dbReference>
<organism evidence="11">
    <name type="scientific">Streptomyces sp. Y1</name>
    <dbReference type="NCBI Taxonomy" id="3238634"/>
    <lineage>
        <taxon>Bacteria</taxon>
        <taxon>Bacillati</taxon>
        <taxon>Actinomycetota</taxon>
        <taxon>Actinomycetes</taxon>
        <taxon>Kitasatosporales</taxon>
        <taxon>Streptomycetaceae</taxon>
        <taxon>Streptomyces</taxon>
    </lineage>
</organism>
<evidence type="ECO:0000259" key="10">
    <source>
        <dbReference type="SMART" id="SM00387"/>
    </source>
</evidence>
<dbReference type="CDD" id="cd16917">
    <property type="entry name" value="HATPase_UhpB-NarQ-NarX-like"/>
    <property type="match status" value="1"/>
</dbReference>
<protein>
    <recommendedName>
        <fullName evidence="2">histidine kinase</fullName>
        <ecNumber evidence="2">2.7.13.3</ecNumber>
    </recommendedName>
</protein>
<keyword evidence="8" id="KW-0902">Two-component regulatory system</keyword>
<keyword evidence="5" id="KW-0547">Nucleotide-binding</keyword>
<keyword evidence="9" id="KW-1133">Transmembrane helix</keyword>
<dbReference type="Pfam" id="PF02518">
    <property type="entry name" value="HATPase_c"/>
    <property type="match status" value="1"/>
</dbReference>
<dbReference type="InterPro" id="IPR050482">
    <property type="entry name" value="Sensor_HK_TwoCompSys"/>
</dbReference>
<evidence type="ECO:0000256" key="4">
    <source>
        <dbReference type="ARBA" id="ARBA00022679"/>
    </source>
</evidence>
<dbReference type="AlphaFoldDB" id="A0AB39TR73"/>
<dbReference type="GO" id="GO:0046983">
    <property type="term" value="F:protein dimerization activity"/>
    <property type="evidence" value="ECO:0007669"/>
    <property type="project" value="InterPro"/>
</dbReference>
<comment type="catalytic activity">
    <reaction evidence="1">
        <text>ATP + protein L-histidine = ADP + protein N-phospho-L-histidine.</text>
        <dbReference type="EC" id="2.7.13.3"/>
    </reaction>
</comment>
<evidence type="ECO:0000256" key="3">
    <source>
        <dbReference type="ARBA" id="ARBA00022553"/>
    </source>
</evidence>
<keyword evidence="9" id="KW-0812">Transmembrane</keyword>
<dbReference type="PANTHER" id="PTHR24421">
    <property type="entry name" value="NITRATE/NITRITE SENSOR PROTEIN NARX-RELATED"/>
    <property type="match status" value="1"/>
</dbReference>
<feature type="transmembrane region" description="Helical" evidence="9">
    <location>
        <begin position="138"/>
        <end position="156"/>
    </location>
</feature>
<evidence type="ECO:0000256" key="1">
    <source>
        <dbReference type="ARBA" id="ARBA00000085"/>
    </source>
</evidence>
<dbReference type="PANTHER" id="PTHR24421:SF10">
    <property type="entry name" value="NITRATE_NITRITE SENSOR PROTEIN NARQ"/>
    <property type="match status" value="1"/>
</dbReference>
<dbReference type="SUPFAM" id="SSF55874">
    <property type="entry name" value="ATPase domain of HSP90 chaperone/DNA topoisomerase II/histidine kinase"/>
    <property type="match status" value="1"/>
</dbReference>
<dbReference type="GO" id="GO:0000155">
    <property type="term" value="F:phosphorelay sensor kinase activity"/>
    <property type="evidence" value="ECO:0007669"/>
    <property type="project" value="InterPro"/>
</dbReference>
<evidence type="ECO:0000256" key="8">
    <source>
        <dbReference type="ARBA" id="ARBA00023012"/>
    </source>
</evidence>
<feature type="domain" description="Histidine kinase/HSP90-like ATPase" evidence="10">
    <location>
        <begin position="401"/>
        <end position="491"/>
    </location>
</feature>
<dbReference type="InterPro" id="IPR036890">
    <property type="entry name" value="HATPase_C_sf"/>
</dbReference>
<dbReference type="InterPro" id="IPR011712">
    <property type="entry name" value="Sig_transdc_His_kin_sub3_dim/P"/>
</dbReference>
<keyword evidence="4" id="KW-0808">Transferase</keyword>
<feature type="transmembrane region" description="Helical" evidence="9">
    <location>
        <begin position="203"/>
        <end position="227"/>
    </location>
</feature>
<dbReference type="Pfam" id="PF07730">
    <property type="entry name" value="HisKA_3"/>
    <property type="match status" value="1"/>
</dbReference>
<feature type="transmembrane region" description="Helical" evidence="9">
    <location>
        <begin position="43"/>
        <end position="69"/>
    </location>
</feature>
<gene>
    <name evidence="11" type="ORF">AB2U05_26095</name>
</gene>
<dbReference type="Gene3D" id="3.30.565.10">
    <property type="entry name" value="Histidine kinase-like ATPase, C-terminal domain"/>
    <property type="match status" value="1"/>
</dbReference>
<evidence type="ECO:0000256" key="6">
    <source>
        <dbReference type="ARBA" id="ARBA00022777"/>
    </source>
</evidence>
<dbReference type="GO" id="GO:0005524">
    <property type="term" value="F:ATP binding"/>
    <property type="evidence" value="ECO:0007669"/>
    <property type="project" value="UniProtKB-KW"/>
</dbReference>
<dbReference type="InterPro" id="IPR025828">
    <property type="entry name" value="Put_sensor_dom"/>
</dbReference>
<evidence type="ECO:0000256" key="5">
    <source>
        <dbReference type="ARBA" id="ARBA00022741"/>
    </source>
</evidence>
<keyword evidence="3" id="KW-0597">Phosphoprotein</keyword>
<feature type="transmembrane region" description="Helical" evidence="9">
    <location>
        <begin position="239"/>
        <end position="258"/>
    </location>
</feature>
<keyword evidence="7" id="KW-0067">ATP-binding</keyword>
<evidence type="ECO:0000313" key="11">
    <source>
        <dbReference type="EMBL" id="XDQ81695.1"/>
    </source>
</evidence>
<dbReference type="RefSeq" id="WP_369184412.1">
    <property type="nucleotide sequence ID" value="NZ_CP163445.1"/>
</dbReference>
<proteinExistence type="predicted"/>
<keyword evidence="6 11" id="KW-0418">Kinase</keyword>
<name>A0AB39TR73_9ACTN</name>
<evidence type="ECO:0000256" key="9">
    <source>
        <dbReference type="SAM" id="Phobius"/>
    </source>
</evidence>
<sequence length="503" mass="51270">MVAGIVGASIAGAGVVSEVVTGSGVVGKAARRVGRACLDGLRAWYAVTLAVTGLVALLAGPVLLVSALFGPEESRPFGPGGPLILLVPTGPVALWALCWATGGGGRAVGAALFAPGALAVTATHLYGGAAPGGRSVSFWLAPAMVVFGLLGTRWAAAEGRRVVGRWSGQPIPLPYHRAPGACGPWQRLRTGGWLTDPATWRDLAWVLLTGWAALATAAVVVLTPVALEVLGRNGPLVPLGILYGMGVCVAPLAALWAAPPVLRLHERSARALLGPSRQAELARQVSHLTRTRADTIDAGAAELRRIERDLHDGAQARLVALGMLLTVAEQLKGDPEALGPLLTEARLSSVKALGELRDLVRGIHPPVLADRGLADAVEATALDLPLPVTFTGGLPGRAPAPVESAAYFAVSELLANVVKHAGASRVWIEIGHSDGLLGISITDDGRGGADPSRGTGLSGTERRLAAFDGVLAISSPPGGPTIVNLEIPCALSSPKTSSSSGTG</sequence>
<evidence type="ECO:0000256" key="2">
    <source>
        <dbReference type="ARBA" id="ARBA00012438"/>
    </source>
</evidence>
<evidence type="ECO:0000256" key="7">
    <source>
        <dbReference type="ARBA" id="ARBA00022840"/>
    </source>
</evidence>
<feature type="transmembrane region" description="Helical" evidence="9">
    <location>
        <begin position="81"/>
        <end position="100"/>
    </location>
</feature>
<dbReference type="GO" id="GO:0016020">
    <property type="term" value="C:membrane"/>
    <property type="evidence" value="ECO:0007669"/>
    <property type="project" value="InterPro"/>
</dbReference>
<keyword evidence="9" id="KW-0472">Membrane</keyword>